<evidence type="ECO:0000313" key="1">
    <source>
        <dbReference type="EMBL" id="KAJ0028308.1"/>
    </source>
</evidence>
<comment type="caution">
    <text evidence="1">The sequence shown here is derived from an EMBL/GenBank/DDBJ whole genome shotgun (WGS) entry which is preliminary data.</text>
</comment>
<evidence type="ECO:0000313" key="2">
    <source>
        <dbReference type="Proteomes" id="UP001163603"/>
    </source>
</evidence>
<reference evidence="2" key="1">
    <citation type="journal article" date="2023" name="G3 (Bethesda)">
        <title>Genome assembly and association tests identify interacting loci associated with vigor, precocity, and sex in interspecific pistachio rootstocks.</title>
        <authorList>
            <person name="Palmer W."/>
            <person name="Jacygrad E."/>
            <person name="Sagayaradj S."/>
            <person name="Cavanaugh K."/>
            <person name="Han R."/>
            <person name="Bertier L."/>
            <person name="Beede B."/>
            <person name="Kafkas S."/>
            <person name="Golino D."/>
            <person name="Preece J."/>
            <person name="Michelmore R."/>
        </authorList>
    </citation>
    <scope>NUCLEOTIDE SEQUENCE [LARGE SCALE GENOMIC DNA]</scope>
</reference>
<keyword evidence="2" id="KW-1185">Reference proteome</keyword>
<protein>
    <submittedName>
        <fullName evidence="1">Uncharacterized protein</fullName>
    </submittedName>
</protein>
<gene>
    <name evidence="1" type="ORF">Pint_36140</name>
</gene>
<dbReference type="Proteomes" id="UP001163603">
    <property type="component" value="Chromosome 9"/>
</dbReference>
<proteinExistence type="predicted"/>
<name>A0ACC0Y474_9ROSI</name>
<organism evidence="1 2">
    <name type="scientific">Pistacia integerrima</name>
    <dbReference type="NCBI Taxonomy" id="434235"/>
    <lineage>
        <taxon>Eukaryota</taxon>
        <taxon>Viridiplantae</taxon>
        <taxon>Streptophyta</taxon>
        <taxon>Embryophyta</taxon>
        <taxon>Tracheophyta</taxon>
        <taxon>Spermatophyta</taxon>
        <taxon>Magnoliopsida</taxon>
        <taxon>eudicotyledons</taxon>
        <taxon>Gunneridae</taxon>
        <taxon>Pentapetalae</taxon>
        <taxon>rosids</taxon>
        <taxon>malvids</taxon>
        <taxon>Sapindales</taxon>
        <taxon>Anacardiaceae</taxon>
        <taxon>Pistacia</taxon>
    </lineage>
</organism>
<accession>A0ACC0Y474</accession>
<dbReference type="EMBL" id="CM047744">
    <property type="protein sequence ID" value="KAJ0028308.1"/>
    <property type="molecule type" value="Genomic_DNA"/>
</dbReference>
<sequence length="324" mass="38151">MDRQKFVEMILVDSIFIIEVLLRNTYSTLRNEKQDHIFKQPYLLQDIWYDMWLLENQLPFFILDEFLNLNEVAEKIPVENDYPTVIYLTYKFFEDLEAVNGKLQKLIDCKKEVNHFTDFLRICHLPSYLPSDPPGEKKVITAPSVTQLHQAGVRFELSESKESFDIKFEKGTLKIPQLKLQLETESLFRNMIAFEQRHCPDNFINDYVFIIHHLVNTPKDVELLVQKQIIENWLPDKEGVSTLINNLSRGTTLNPHNFYFSKLCKDLKEYRETRCNMWRANLKQNYFNTPWASISVIGAIFLILLTVLQAVFSVIQVESQSNNC</sequence>